<evidence type="ECO:0000313" key="2">
    <source>
        <dbReference type="EMBL" id="KAG8062770.1"/>
    </source>
</evidence>
<dbReference type="Proteomes" id="UP000729402">
    <property type="component" value="Unassembled WGS sequence"/>
</dbReference>
<feature type="region of interest" description="Disordered" evidence="1">
    <location>
        <begin position="1"/>
        <end position="20"/>
    </location>
</feature>
<comment type="caution">
    <text evidence="2">The sequence shown here is derived from an EMBL/GenBank/DDBJ whole genome shotgun (WGS) entry which is preliminary data.</text>
</comment>
<name>A0A8J5SLA7_ZIZPA</name>
<organism evidence="2 3">
    <name type="scientific">Zizania palustris</name>
    <name type="common">Northern wild rice</name>
    <dbReference type="NCBI Taxonomy" id="103762"/>
    <lineage>
        <taxon>Eukaryota</taxon>
        <taxon>Viridiplantae</taxon>
        <taxon>Streptophyta</taxon>
        <taxon>Embryophyta</taxon>
        <taxon>Tracheophyta</taxon>
        <taxon>Spermatophyta</taxon>
        <taxon>Magnoliopsida</taxon>
        <taxon>Liliopsida</taxon>
        <taxon>Poales</taxon>
        <taxon>Poaceae</taxon>
        <taxon>BOP clade</taxon>
        <taxon>Oryzoideae</taxon>
        <taxon>Oryzeae</taxon>
        <taxon>Zizaniinae</taxon>
        <taxon>Zizania</taxon>
    </lineage>
</organism>
<gene>
    <name evidence="2" type="ORF">GUJ93_ZPchr0003g18657</name>
</gene>
<dbReference type="AlphaFoldDB" id="A0A8J5SLA7"/>
<keyword evidence="3" id="KW-1185">Reference proteome</keyword>
<dbReference type="EMBL" id="JAAALK010000286">
    <property type="protein sequence ID" value="KAG8062770.1"/>
    <property type="molecule type" value="Genomic_DNA"/>
</dbReference>
<accession>A0A8J5SLA7</accession>
<reference evidence="2" key="2">
    <citation type="submission" date="2021-02" db="EMBL/GenBank/DDBJ databases">
        <authorList>
            <person name="Kimball J.A."/>
            <person name="Haas M.W."/>
            <person name="Macchietto M."/>
            <person name="Kono T."/>
            <person name="Duquette J."/>
            <person name="Shao M."/>
        </authorList>
    </citation>
    <scope>NUCLEOTIDE SEQUENCE</scope>
    <source>
        <tissue evidence="2">Fresh leaf tissue</tissue>
    </source>
</reference>
<reference evidence="2" key="1">
    <citation type="journal article" date="2021" name="bioRxiv">
        <title>Whole Genome Assembly and Annotation of Northern Wild Rice, Zizania palustris L., Supports a Whole Genome Duplication in the Zizania Genus.</title>
        <authorList>
            <person name="Haas M."/>
            <person name="Kono T."/>
            <person name="Macchietto M."/>
            <person name="Millas R."/>
            <person name="McGilp L."/>
            <person name="Shao M."/>
            <person name="Duquette J."/>
            <person name="Hirsch C.N."/>
            <person name="Kimball J."/>
        </authorList>
    </citation>
    <scope>NUCLEOTIDE SEQUENCE</scope>
    <source>
        <tissue evidence="2">Fresh leaf tissue</tissue>
    </source>
</reference>
<evidence type="ECO:0000256" key="1">
    <source>
        <dbReference type="SAM" id="MobiDB-lite"/>
    </source>
</evidence>
<sequence length="110" mass="11486">MCSGDAANDGVGGGTSEAEHRDGVACSDGFFHGDHHPSRAGVIICPESLLATPLSALTTSLLLYSSSRWRLRTAGEEEEDGELQLAIYASFNGGGIDEKLDTMTICGRGP</sequence>
<protein>
    <submittedName>
        <fullName evidence="2">Uncharacterized protein</fullName>
    </submittedName>
</protein>
<evidence type="ECO:0000313" key="3">
    <source>
        <dbReference type="Proteomes" id="UP000729402"/>
    </source>
</evidence>
<proteinExistence type="predicted"/>